<dbReference type="RefSeq" id="WP_072362502.1">
    <property type="nucleotide sequence ID" value="NZ_CBHWAX010000064.1"/>
</dbReference>
<dbReference type="AlphaFoldDB" id="A0A1K1R7I9"/>
<dbReference type="EMBL" id="FPIZ01000010">
    <property type="protein sequence ID" value="SFW67884.1"/>
    <property type="molecule type" value="Genomic_DNA"/>
</dbReference>
<feature type="transmembrane region" description="Helical" evidence="1">
    <location>
        <begin position="218"/>
        <end position="238"/>
    </location>
</feature>
<accession>A0A1K1R7I9</accession>
<protein>
    <submittedName>
        <fullName evidence="3">Cytochrome C oxidase subunit I</fullName>
    </submittedName>
</protein>
<gene>
    <name evidence="2" type="ORF">SAMN05661012_03494</name>
    <name evidence="3" type="ORF">SR876_01840</name>
</gene>
<name>A0A1K1R7I9_9BACT</name>
<feature type="transmembrane region" description="Helical" evidence="1">
    <location>
        <begin position="313"/>
        <end position="335"/>
    </location>
</feature>
<feature type="transmembrane region" description="Helical" evidence="1">
    <location>
        <begin position="45"/>
        <end position="64"/>
    </location>
</feature>
<dbReference type="Proteomes" id="UP000183788">
    <property type="component" value="Unassembled WGS sequence"/>
</dbReference>
<organism evidence="2 4">
    <name type="scientific">Chitinophaga sancti</name>
    <dbReference type="NCBI Taxonomy" id="1004"/>
    <lineage>
        <taxon>Bacteria</taxon>
        <taxon>Pseudomonadati</taxon>
        <taxon>Bacteroidota</taxon>
        <taxon>Chitinophagia</taxon>
        <taxon>Chitinophagales</taxon>
        <taxon>Chitinophagaceae</taxon>
        <taxon>Chitinophaga</taxon>
    </lineage>
</organism>
<evidence type="ECO:0000313" key="4">
    <source>
        <dbReference type="Proteomes" id="UP000183788"/>
    </source>
</evidence>
<feature type="transmembrane region" description="Helical" evidence="1">
    <location>
        <begin position="144"/>
        <end position="165"/>
    </location>
</feature>
<feature type="transmembrane region" description="Helical" evidence="1">
    <location>
        <begin position="398"/>
        <end position="417"/>
    </location>
</feature>
<sequence length="423" mass="47079">MSDVIYTTTHRVVVPFYVYAGLAFLIATLMLFTSSGEFSGHYFQPHILAITHTMALGWGTMIILGASHQLLPVLIEGELYSVKLAYLAFVFTGIGIVLLVWAFYIFDMGWPAKYGALLINAGVLVFFVNVVMSIVKTKKENIQAIFMLTATGWLVFTTLIGGLLICNFTENLLPDGSLHYLSLHAHVGIAGWFLLLVIGVGSRLIPMFLISKYEHPRILWSSYGLINGGLIAFIFIFLKDAPLVFYMIPVVCVALAIVLFGIYCRKAYHVRIRRQIDEEMKISLLAVMMMVLPLVFLIAVIVTLISFSTDVHLVLAYGFTIFFGWLTAIILGMTFKTLPFIIWNKVYHARAGTGATPSPKELFSSKLFNSMALCFIIGFFVFAAGIVIPNGLAMKTGALLLLLCAFLYNANVFKLLFHKDIML</sequence>
<dbReference type="Gene3D" id="1.20.210.10">
    <property type="entry name" value="Cytochrome c oxidase-like, subunit I domain"/>
    <property type="match status" value="1"/>
</dbReference>
<dbReference type="InterPro" id="IPR036927">
    <property type="entry name" value="Cyt_c_oxase-like_su1_sf"/>
</dbReference>
<evidence type="ECO:0000313" key="5">
    <source>
        <dbReference type="Proteomes" id="UP001326715"/>
    </source>
</evidence>
<evidence type="ECO:0000313" key="3">
    <source>
        <dbReference type="EMBL" id="WQG90223.1"/>
    </source>
</evidence>
<dbReference type="OrthoDB" id="5245199at2"/>
<feature type="transmembrane region" description="Helical" evidence="1">
    <location>
        <begin position="284"/>
        <end position="307"/>
    </location>
</feature>
<keyword evidence="1" id="KW-1133">Transmembrane helix</keyword>
<feature type="transmembrane region" description="Helical" evidence="1">
    <location>
        <begin position="12"/>
        <end position="33"/>
    </location>
</feature>
<dbReference type="Proteomes" id="UP001326715">
    <property type="component" value="Chromosome"/>
</dbReference>
<evidence type="ECO:0000256" key="1">
    <source>
        <dbReference type="SAM" id="Phobius"/>
    </source>
</evidence>
<evidence type="ECO:0000313" key="2">
    <source>
        <dbReference type="EMBL" id="SFW67884.1"/>
    </source>
</evidence>
<feature type="transmembrane region" description="Helical" evidence="1">
    <location>
        <begin position="84"/>
        <end position="106"/>
    </location>
</feature>
<dbReference type="EMBL" id="CP140154">
    <property type="protein sequence ID" value="WQG90223.1"/>
    <property type="molecule type" value="Genomic_DNA"/>
</dbReference>
<feature type="transmembrane region" description="Helical" evidence="1">
    <location>
        <begin position="112"/>
        <end position="132"/>
    </location>
</feature>
<keyword evidence="5" id="KW-1185">Reference proteome</keyword>
<dbReference type="STRING" id="1004.SAMN05661012_03494"/>
<feature type="transmembrane region" description="Helical" evidence="1">
    <location>
        <begin position="244"/>
        <end position="263"/>
    </location>
</feature>
<keyword evidence="1" id="KW-0812">Transmembrane</keyword>
<keyword evidence="1" id="KW-0472">Membrane</keyword>
<reference evidence="3 5" key="2">
    <citation type="submission" date="2023-11" db="EMBL/GenBank/DDBJ databases">
        <title>MicrobeMod: A computational toolkit for identifying prokaryotic methylation and restriction-modification with nanopore sequencing.</title>
        <authorList>
            <person name="Crits-Christoph A."/>
            <person name="Kang S.C."/>
            <person name="Lee H."/>
            <person name="Ostrov N."/>
        </authorList>
    </citation>
    <scope>NUCLEOTIDE SEQUENCE [LARGE SCALE GENOMIC DNA]</scope>
    <source>
        <strain evidence="3 5">ATCC 23090</strain>
    </source>
</reference>
<feature type="transmembrane region" description="Helical" evidence="1">
    <location>
        <begin position="367"/>
        <end position="392"/>
    </location>
</feature>
<dbReference type="SUPFAM" id="SSF81442">
    <property type="entry name" value="Cytochrome c oxidase subunit I-like"/>
    <property type="match status" value="1"/>
</dbReference>
<feature type="transmembrane region" description="Helical" evidence="1">
    <location>
        <begin position="185"/>
        <end position="206"/>
    </location>
</feature>
<reference evidence="2 4" key="1">
    <citation type="submission" date="2016-11" db="EMBL/GenBank/DDBJ databases">
        <authorList>
            <person name="Jaros S."/>
            <person name="Januszkiewicz K."/>
            <person name="Wedrychowicz H."/>
        </authorList>
    </citation>
    <scope>NUCLEOTIDE SEQUENCE [LARGE SCALE GENOMIC DNA]</scope>
    <source>
        <strain evidence="2 4">DSM 784</strain>
    </source>
</reference>
<proteinExistence type="predicted"/>